<dbReference type="PANTHER" id="PTHR48228">
    <property type="entry name" value="SUCCINYL-COA--D-CITRAMALATE COA-TRANSFERASE"/>
    <property type="match status" value="1"/>
</dbReference>
<accession>A0A554NA49</accession>
<name>A0A554NA49_9EURY</name>
<dbReference type="AlphaFoldDB" id="A0A554NA49"/>
<evidence type="ECO:0000313" key="2">
    <source>
        <dbReference type="EMBL" id="TSD14261.1"/>
    </source>
</evidence>
<sequence>MRLDDVRVLDLTRLLPGPYATQLLADMGADVVKVEDTGAGDYARHTPPVTERGTGALFDSVNRGKRSVAIDLKSDAGREAFMELAAGADVVFEQFRPGVVDRLGVDYDSVREVNDEVVYCSLSGYGNSGPYRERAGHDLNYVGVAGLLDMTRNGEDDAPRVPGYQIGDLGGGLFAAFSIVSALLSRELGNGGGEYIDVSMTDVVASFSQSVAYEALAGEDPRPGGTALTGQYPWYDVYQCADGQYITLGALEPEFWQAFCEEVGREEWVGEHMSGDPDRRAALREGLEELFAERTREEWLAELSDGTMTGPVLTPAEAFEHDQLSERVVKRPADAPPRVGFPAMGTDVPTDTDESVPGHGEHTAAVLREAGLDDDEVESLLDSGAVS</sequence>
<feature type="region of interest" description="Disordered" evidence="1">
    <location>
        <begin position="368"/>
        <end position="387"/>
    </location>
</feature>
<comment type="caution">
    <text evidence="2">The sequence shown here is derived from an EMBL/GenBank/DDBJ whole genome shotgun (WGS) entry which is preliminary data.</text>
</comment>
<dbReference type="Proteomes" id="UP000319894">
    <property type="component" value="Unassembled WGS sequence"/>
</dbReference>
<dbReference type="InterPro" id="IPR044855">
    <property type="entry name" value="CoA-Trfase_III_dom3_sf"/>
</dbReference>
<dbReference type="SUPFAM" id="SSF89796">
    <property type="entry name" value="CoA-transferase family III (CaiB/BaiF)"/>
    <property type="match status" value="1"/>
</dbReference>
<dbReference type="InParanoid" id="A0A554NA49"/>
<dbReference type="RefSeq" id="WP_144261708.1">
    <property type="nucleotide sequence ID" value="NZ_QMDX01000004.1"/>
</dbReference>
<dbReference type="Gene3D" id="3.40.50.10540">
    <property type="entry name" value="Crotonobetainyl-coa:carnitine coa-transferase, domain 1"/>
    <property type="match status" value="1"/>
</dbReference>
<proteinExistence type="predicted"/>
<protein>
    <submittedName>
        <fullName evidence="2">CoA transferase</fullName>
    </submittedName>
</protein>
<evidence type="ECO:0000256" key="1">
    <source>
        <dbReference type="SAM" id="MobiDB-lite"/>
    </source>
</evidence>
<gene>
    <name evidence="2" type="ORF">DP107_08395</name>
</gene>
<evidence type="ECO:0000313" key="3">
    <source>
        <dbReference type="Proteomes" id="UP000319894"/>
    </source>
</evidence>
<dbReference type="Gene3D" id="3.30.1540.10">
    <property type="entry name" value="formyl-coa transferase, domain 3"/>
    <property type="match status" value="1"/>
</dbReference>
<keyword evidence="2" id="KW-0808">Transferase</keyword>
<dbReference type="GO" id="GO:0016740">
    <property type="term" value="F:transferase activity"/>
    <property type="evidence" value="ECO:0007669"/>
    <property type="project" value="UniProtKB-KW"/>
</dbReference>
<feature type="region of interest" description="Disordered" evidence="1">
    <location>
        <begin position="333"/>
        <end position="362"/>
    </location>
</feature>
<dbReference type="InterPro" id="IPR050509">
    <property type="entry name" value="CoA-transferase_III"/>
</dbReference>
<dbReference type="PANTHER" id="PTHR48228:SF5">
    <property type="entry name" value="ALPHA-METHYLACYL-COA RACEMASE"/>
    <property type="match status" value="1"/>
</dbReference>
<keyword evidence="3" id="KW-1185">Reference proteome</keyword>
<dbReference type="InterPro" id="IPR023606">
    <property type="entry name" value="CoA-Trfase_III_dom_1_sf"/>
</dbReference>
<reference evidence="2 3" key="1">
    <citation type="submission" date="2018-06" db="EMBL/GenBank/DDBJ databases">
        <title>Natronomonas sp. F16-60 a new haloarchaeon isolated from a solar saltern of Isla Cristina, Huelva, Spain.</title>
        <authorList>
            <person name="Duran-Viseras A."/>
            <person name="Sanchez-Porro C."/>
            <person name="Ventosa A."/>
        </authorList>
    </citation>
    <scope>NUCLEOTIDE SEQUENCE [LARGE SCALE GENOMIC DNA]</scope>
    <source>
        <strain evidence="2 3">F16-60</strain>
    </source>
</reference>
<dbReference type="Pfam" id="PF02515">
    <property type="entry name" value="CoA_transf_3"/>
    <property type="match status" value="1"/>
</dbReference>
<dbReference type="EMBL" id="QMDX01000004">
    <property type="protein sequence ID" value="TSD14261.1"/>
    <property type="molecule type" value="Genomic_DNA"/>
</dbReference>
<dbReference type="OrthoDB" id="28444at2157"/>
<organism evidence="2 3">
    <name type="scientific">Haloglomus irregulare</name>
    <dbReference type="NCBI Taxonomy" id="2234134"/>
    <lineage>
        <taxon>Archaea</taxon>
        <taxon>Methanobacteriati</taxon>
        <taxon>Methanobacteriota</taxon>
        <taxon>Stenosarchaea group</taxon>
        <taxon>Halobacteria</taxon>
        <taxon>Halobacteriales</taxon>
        <taxon>Natronomonadaceae</taxon>
        <taxon>Haloglomus</taxon>
    </lineage>
</organism>
<dbReference type="InterPro" id="IPR003673">
    <property type="entry name" value="CoA-Trfase_fam_III"/>
</dbReference>